<reference evidence="4 5" key="1">
    <citation type="submission" date="2020-01" db="EMBL/GenBank/DDBJ databases">
        <title>Paenibacillus sp. nov., isolated from tomato rhizosphere.</title>
        <authorList>
            <person name="Weon H.-Y."/>
            <person name="Lee S.A."/>
        </authorList>
    </citation>
    <scope>NUCLEOTIDE SEQUENCE [LARGE SCALE GENOMIC DNA]</scope>
    <source>
        <strain evidence="4 5">12200R-189</strain>
    </source>
</reference>
<evidence type="ECO:0000256" key="1">
    <source>
        <dbReference type="ARBA" id="ARBA00022679"/>
    </source>
</evidence>
<evidence type="ECO:0000313" key="5">
    <source>
        <dbReference type="Proteomes" id="UP000476064"/>
    </source>
</evidence>
<feature type="domain" description="Polymerase nucleotidyl transferase" evidence="2">
    <location>
        <begin position="23"/>
        <end position="59"/>
    </location>
</feature>
<dbReference type="InterPro" id="IPR025184">
    <property type="entry name" value="AadA_C"/>
</dbReference>
<protein>
    <submittedName>
        <fullName evidence="4">DUF4111 domain-containing protein</fullName>
    </submittedName>
</protein>
<dbReference type="Pfam" id="PF13427">
    <property type="entry name" value="AadA_C"/>
    <property type="match status" value="1"/>
</dbReference>
<dbReference type="KEGG" id="plyc:GXP70_13970"/>
<keyword evidence="1" id="KW-0808">Transferase</keyword>
<sequence>MTERLPETVGNAMRSLGEALRLRIPDTVEAIYVYGSTALQAYIEGSSDIDFLVFVNRTLTPADIDRIRDAHAETEAALAGIDIMGAYIRVSDAGKSLRELGPVLSYSDRRLTTEGAGDINPITWWILRKHGICAYGRQLPFQYELSSDALVRYVIDNMNTYWASWIERLDQMRASPELAEQGLPAAKLDFAVEWCILGMLRQLYTIRERDVTSKIGAGMYGLAMLPERWHEPIREAIAIKRMEPARCYDSQLSRLQDLIALLRLIHAECNRSDLAR</sequence>
<gene>
    <name evidence="4" type="ORF">GXP70_13970</name>
</gene>
<accession>A0A6C0G0N2</accession>
<proteinExistence type="predicted"/>
<dbReference type="RefSeq" id="WP_162357383.1">
    <property type="nucleotide sequence ID" value="NZ_CP048209.1"/>
</dbReference>
<dbReference type="GO" id="GO:0016779">
    <property type="term" value="F:nucleotidyltransferase activity"/>
    <property type="evidence" value="ECO:0007669"/>
    <property type="project" value="InterPro"/>
</dbReference>
<keyword evidence="5" id="KW-1185">Reference proteome</keyword>
<dbReference type="AlphaFoldDB" id="A0A6C0G0N2"/>
<dbReference type="EMBL" id="CP048209">
    <property type="protein sequence ID" value="QHT60944.1"/>
    <property type="molecule type" value="Genomic_DNA"/>
</dbReference>
<dbReference type="Proteomes" id="UP000476064">
    <property type="component" value="Chromosome"/>
</dbReference>
<feature type="domain" description="Adenylyltransferase AadA C-terminal" evidence="3">
    <location>
        <begin position="194"/>
        <end position="258"/>
    </location>
</feature>
<organism evidence="4 5">
    <name type="scientific">Paenibacillus lycopersici</name>
    <dbReference type="NCBI Taxonomy" id="2704462"/>
    <lineage>
        <taxon>Bacteria</taxon>
        <taxon>Bacillati</taxon>
        <taxon>Bacillota</taxon>
        <taxon>Bacilli</taxon>
        <taxon>Bacillales</taxon>
        <taxon>Paenibacillaceae</taxon>
        <taxon>Paenibacillus</taxon>
    </lineage>
</organism>
<evidence type="ECO:0000259" key="3">
    <source>
        <dbReference type="Pfam" id="PF13427"/>
    </source>
</evidence>
<dbReference type="InterPro" id="IPR002934">
    <property type="entry name" value="Polymerase_NTP_transf_dom"/>
</dbReference>
<dbReference type="Pfam" id="PF01909">
    <property type="entry name" value="NTP_transf_2"/>
    <property type="match status" value="1"/>
</dbReference>
<evidence type="ECO:0000313" key="4">
    <source>
        <dbReference type="EMBL" id="QHT60944.1"/>
    </source>
</evidence>
<evidence type="ECO:0000259" key="2">
    <source>
        <dbReference type="Pfam" id="PF01909"/>
    </source>
</evidence>
<dbReference type="SUPFAM" id="SSF81301">
    <property type="entry name" value="Nucleotidyltransferase"/>
    <property type="match status" value="1"/>
</dbReference>
<name>A0A6C0G0N2_9BACL</name>
<dbReference type="Gene3D" id="3.30.460.10">
    <property type="entry name" value="Beta Polymerase, domain 2"/>
    <property type="match status" value="1"/>
</dbReference>
<dbReference type="InterPro" id="IPR043519">
    <property type="entry name" value="NT_sf"/>
</dbReference>